<comment type="activity regulation">
    <text evidence="7">Allosterically activated by fructose 1,6-bisphosphate (FBP).</text>
</comment>
<feature type="binding site" evidence="7">
    <location>
        <position position="16"/>
    </location>
    <ligand>
        <name>NAD(+)</name>
        <dbReference type="ChEBI" id="CHEBI:57540"/>
    </ligand>
</feature>
<feature type="binding site" evidence="7">
    <location>
        <position position="174"/>
    </location>
    <ligand>
        <name>beta-D-fructose 1,6-bisphosphate</name>
        <dbReference type="ChEBI" id="CHEBI:32966"/>
        <note>allosteric activator</note>
    </ligand>
</feature>
<feature type="binding site" evidence="7">
    <location>
        <position position="37"/>
    </location>
    <ligand>
        <name>NAD(+)</name>
        <dbReference type="ChEBI" id="CHEBI:57540"/>
    </ligand>
</feature>
<dbReference type="EMBL" id="JAJJPB010000009">
    <property type="protein sequence ID" value="MCC9295011.1"/>
    <property type="molecule type" value="Genomic_DNA"/>
</dbReference>
<feature type="domain" description="Lactate/malate dehydrogenase N-terminal" evidence="8">
    <location>
        <begin position="7"/>
        <end position="148"/>
    </location>
</feature>
<protein>
    <recommendedName>
        <fullName evidence="3 7">L-lactate dehydrogenase</fullName>
        <shortName evidence="7">L-LDH</shortName>
        <ecNumber evidence="3 7">1.1.1.27</ecNumber>
    </recommendedName>
</protein>
<evidence type="ECO:0000256" key="2">
    <source>
        <dbReference type="ARBA" id="ARBA00006054"/>
    </source>
</evidence>
<comment type="similarity">
    <text evidence="2 7">Belongs to the LDH/MDH superfamily. LDH family.</text>
</comment>
<feature type="active site" description="Proton acceptor" evidence="7">
    <location>
        <position position="181"/>
    </location>
</feature>
<evidence type="ECO:0000259" key="9">
    <source>
        <dbReference type="Pfam" id="PF02866"/>
    </source>
</evidence>
<proteinExistence type="inferred from homology"/>
<comment type="subcellular location">
    <subcellularLocation>
        <location evidence="7">Cytoplasm</location>
    </subcellularLocation>
</comment>
<dbReference type="InterPro" id="IPR011304">
    <property type="entry name" value="L-lactate_DH"/>
</dbReference>
<feature type="binding site" evidence="7">
    <location>
        <begin position="124"/>
        <end position="126"/>
    </location>
    <ligand>
        <name>NAD(+)</name>
        <dbReference type="ChEBI" id="CHEBI:57540"/>
    </ligand>
</feature>
<dbReference type="PIRSF" id="PIRSF000102">
    <property type="entry name" value="Lac_mal_DH"/>
    <property type="match status" value="1"/>
</dbReference>
<evidence type="ECO:0000256" key="4">
    <source>
        <dbReference type="ARBA" id="ARBA00023002"/>
    </source>
</evidence>
<dbReference type="HAMAP" id="MF_00488">
    <property type="entry name" value="Lactate_dehydrog"/>
    <property type="match status" value="1"/>
</dbReference>
<comment type="subunit">
    <text evidence="7">Homotetramer.</text>
</comment>
<dbReference type="InterPro" id="IPR018177">
    <property type="entry name" value="L-lactate_DH_AS"/>
</dbReference>
<reference evidence="10" key="1">
    <citation type="submission" date="2021-11" db="EMBL/GenBank/DDBJ databases">
        <authorList>
            <person name="Qingchun L."/>
            <person name="Dong Z."/>
            <person name="Zongwei Q."/>
            <person name="Jia Z."/>
            <person name="Duotao L."/>
        </authorList>
    </citation>
    <scope>NUCLEOTIDE SEQUENCE</scope>
    <source>
        <strain evidence="10">WLY-B-L2</strain>
    </source>
</reference>
<dbReference type="PRINTS" id="PR00086">
    <property type="entry name" value="LLDHDRGNASE"/>
</dbReference>
<evidence type="ECO:0000256" key="3">
    <source>
        <dbReference type="ARBA" id="ARBA00012967"/>
    </source>
</evidence>
<dbReference type="InterPro" id="IPR015955">
    <property type="entry name" value="Lactate_DH/Glyco_Ohase_4_C"/>
</dbReference>
<feature type="binding site" evidence="7">
    <location>
        <begin position="126"/>
        <end position="129"/>
    </location>
    <ligand>
        <name>substrate</name>
    </ligand>
</feature>
<evidence type="ECO:0000256" key="7">
    <source>
        <dbReference type="HAMAP-Rule" id="MF_00488"/>
    </source>
</evidence>
<gene>
    <name evidence="7" type="primary">ldh</name>
    <name evidence="10" type="ORF">LN736_09100</name>
</gene>
<feature type="modified residue" description="Phosphotyrosine" evidence="7">
    <location>
        <position position="226"/>
    </location>
</feature>
<dbReference type="Pfam" id="PF02866">
    <property type="entry name" value="Ldh_1_C"/>
    <property type="match status" value="1"/>
</dbReference>
<dbReference type="EC" id="1.1.1.27" evidence="3 7"/>
<dbReference type="Gene3D" id="3.40.50.720">
    <property type="entry name" value="NAD(P)-binding Rossmann-like Domain"/>
    <property type="match status" value="1"/>
</dbReference>
<dbReference type="InterPro" id="IPR001557">
    <property type="entry name" value="L-lactate/malate_DH"/>
</dbReference>
<name>A0ABS8N5C2_9CLOT</name>
<accession>A0ABS8N5C2</accession>
<keyword evidence="7" id="KW-0597">Phosphoprotein</keyword>
<evidence type="ECO:0000259" key="8">
    <source>
        <dbReference type="Pfam" id="PF00056"/>
    </source>
</evidence>
<evidence type="ECO:0000256" key="5">
    <source>
        <dbReference type="ARBA" id="ARBA00023027"/>
    </source>
</evidence>
<evidence type="ECO:0000313" key="10">
    <source>
        <dbReference type="EMBL" id="MCC9295011.1"/>
    </source>
</evidence>
<keyword evidence="5 7" id="KW-0520">NAD</keyword>
<feature type="binding site" evidence="7">
    <location>
        <position position="42"/>
    </location>
    <ligand>
        <name>NAD(+)</name>
        <dbReference type="ChEBI" id="CHEBI:57540"/>
    </ligand>
</feature>
<dbReference type="InterPro" id="IPR022383">
    <property type="entry name" value="Lactate/malate_DH_C"/>
</dbReference>
<comment type="caution">
    <text evidence="10">The sequence shown here is derived from an EMBL/GenBank/DDBJ whole genome shotgun (WGS) entry which is preliminary data.</text>
</comment>
<evidence type="ECO:0000313" key="11">
    <source>
        <dbReference type="Proteomes" id="UP001165422"/>
    </source>
</evidence>
<sequence>MKPTKNKLVIVGTGHVGSAVLNCALSLDLMSEIVTIDKIKEKAEGEALDSTHTTSFTYSPNVRIHSGGYEECSDARVIIIAAGPSIMPDDKSDRTVLAEKNVETMKDVMSSISKYTKDAVIIIITNPLDTMVYYAQNYFGYPKNKIFGTGTSLDSSRFRRIIANKYNVDPKDVHGYMLGEHGNSAFPTWSLLNIGGVSCDRLDEYFRPKEPLDREKVASEVVNVAYDVLHLKGFTSAGIAMAACRLAKAVLLDEHSIMPVSTTLEGEYGLKDVALSLPCIITENGVERRIEVPLSEDEIEKLKFSAGNILKTMKAAGLTK</sequence>
<keyword evidence="7" id="KW-0021">Allosteric enzyme</keyword>
<dbReference type="Gene3D" id="3.90.110.10">
    <property type="entry name" value="Lactate dehydrogenase/glycoside hydrolase, family 4, C-terminal"/>
    <property type="match status" value="1"/>
</dbReference>
<feature type="binding site" evidence="7">
    <location>
        <position position="94"/>
    </location>
    <ligand>
        <name>substrate</name>
    </ligand>
</feature>
<dbReference type="SUPFAM" id="SSF51735">
    <property type="entry name" value="NAD(P)-binding Rossmann-fold domains"/>
    <property type="match status" value="1"/>
</dbReference>
<comment type="pathway">
    <text evidence="1 7">Fermentation; pyruvate fermentation to lactate; (S)-lactate from pyruvate: step 1/1.</text>
</comment>
<dbReference type="Proteomes" id="UP001165422">
    <property type="component" value="Unassembled WGS sequence"/>
</dbReference>
<keyword evidence="11" id="KW-1185">Reference proteome</keyword>
<feature type="domain" description="Lactate/malate dehydrogenase C-terminal" evidence="9">
    <location>
        <begin position="151"/>
        <end position="314"/>
    </location>
</feature>
<dbReference type="SUPFAM" id="SSF56327">
    <property type="entry name" value="LDH C-terminal domain-like"/>
    <property type="match status" value="1"/>
</dbReference>
<comment type="function">
    <text evidence="7">Catalyzes the conversion of lactate to pyruvate.</text>
</comment>
<dbReference type="InterPro" id="IPR001236">
    <property type="entry name" value="Lactate/malate_DH_N"/>
</dbReference>
<dbReference type="GO" id="GO:0004459">
    <property type="term" value="F:L-lactate dehydrogenase (NAD+) activity"/>
    <property type="evidence" value="ECO:0007669"/>
    <property type="project" value="UniProtKB-EC"/>
</dbReference>
<dbReference type="PROSITE" id="PS00064">
    <property type="entry name" value="L_LDH"/>
    <property type="match status" value="1"/>
</dbReference>
<feature type="binding site" evidence="7">
    <location>
        <position position="149"/>
    </location>
    <ligand>
        <name>NAD(+)</name>
        <dbReference type="ChEBI" id="CHEBI:57540"/>
    </ligand>
</feature>
<evidence type="ECO:0000256" key="1">
    <source>
        <dbReference type="ARBA" id="ARBA00004843"/>
    </source>
</evidence>
<dbReference type="CDD" id="cd05290">
    <property type="entry name" value="LDH_3"/>
    <property type="match status" value="1"/>
</dbReference>
<feature type="binding site" evidence="7">
    <location>
        <position position="235"/>
    </location>
    <ligand>
        <name>substrate</name>
    </ligand>
</feature>
<feature type="binding site" evidence="7">
    <location>
        <position position="159"/>
    </location>
    <ligand>
        <name>beta-D-fructose 1,6-bisphosphate</name>
        <dbReference type="ChEBI" id="CHEBI:32966"/>
        <note>allosteric activator</note>
    </ligand>
</feature>
<evidence type="ECO:0000256" key="6">
    <source>
        <dbReference type="ARBA" id="ARBA00049258"/>
    </source>
</evidence>
<dbReference type="InterPro" id="IPR036291">
    <property type="entry name" value="NAD(P)-bd_dom_sf"/>
</dbReference>
<dbReference type="NCBIfam" id="TIGR01771">
    <property type="entry name" value="L-LDH-NAD"/>
    <property type="match status" value="1"/>
</dbReference>
<feature type="binding site" evidence="7">
    <location>
        <position position="69"/>
    </location>
    <ligand>
        <name>NAD(+)</name>
        <dbReference type="ChEBI" id="CHEBI:57540"/>
    </ligand>
</feature>
<dbReference type="Pfam" id="PF00056">
    <property type="entry name" value="Ldh_1_N"/>
    <property type="match status" value="1"/>
</dbReference>
<organism evidence="10 11">
    <name type="scientific">Clostridium aromativorans</name>
    <dbReference type="NCBI Taxonomy" id="2836848"/>
    <lineage>
        <taxon>Bacteria</taxon>
        <taxon>Bacillati</taxon>
        <taxon>Bacillota</taxon>
        <taxon>Clostridia</taxon>
        <taxon>Eubacteriales</taxon>
        <taxon>Clostridiaceae</taxon>
        <taxon>Clostridium</taxon>
    </lineage>
</organism>
<keyword evidence="7" id="KW-0963">Cytoplasm</keyword>
<dbReference type="PANTHER" id="PTHR43128:SF16">
    <property type="entry name" value="L-LACTATE DEHYDROGENASE"/>
    <property type="match status" value="1"/>
</dbReference>
<feature type="binding site" evidence="7">
    <location>
        <begin position="154"/>
        <end position="157"/>
    </location>
    <ligand>
        <name>substrate</name>
    </ligand>
</feature>
<dbReference type="PANTHER" id="PTHR43128">
    <property type="entry name" value="L-2-HYDROXYCARBOXYLATE DEHYDROGENASE (NAD(P)(+))"/>
    <property type="match status" value="1"/>
</dbReference>
<comment type="caution">
    <text evidence="7">Lacks conserved residue(s) required for the propagation of feature annotation.</text>
</comment>
<comment type="catalytic activity">
    <reaction evidence="6 7">
        <text>(S)-lactate + NAD(+) = pyruvate + NADH + H(+)</text>
        <dbReference type="Rhea" id="RHEA:23444"/>
        <dbReference type="ChEBI" id="CHEBI:15361"/>
        <dbReference type="ChEBI" id="CHEBI:15378"/>
        <dbReference type="ChEBI" id="CHEBI:16651"/>
        <dbReference type="ChEBI" id="CHEBI:57540"/>
        <dbReference type="ChEBI" id="CHEBI:57945"/>
        <dbReference type="EC" id="1.1.1.27"/>
    </reaction>
</comment>
<dbReference type="RefSeq" id="WP_229981412.1">
    <property type="nucleotide sequence ID" value="NZ_JAJJPB010000009.1"/>
</dbReference>
<keyword evidence="4 7" id="KW-0560">Oxidoreductase</keyword>